<dbReference type="InterPro" id="IPR023198">
    <property type="entry name" value="PGP-like_dom2"/>
</dbReference>
<organism evidence="1 2">
    <name type="scientific">Clostridium grantii DSM 8605</name>
    <dbReference type="NCBI Taxonomy" id="1121316"/>
    <lineage>
        <taxon>Bacteria</taxon>
        <taxon>Bacillati</taxon>
        <taxon>Bacillota</taxon>
        <taxon>Clostridia</taxon>
        <taxon>Eubacteriales</taxon>
        <taxon>Clostridiaceae</taxon>
        <taxon>Clostridium</taxon>
    </lineage>
</organism>
<evidence type="ECO:0000313" key="2">
    <source>
        <dbReference type="Proteomes" id="UP000184447"/>
    </source>
</evidence>
<dbReference type="Proteomes" id="UP000184447">
    <property type="component" value="Unassembled WGS sequence"/>
</dbReference>
<dbReference type="PANTHER" id="PTHR43434:SF20">
    <property type="entry name" value="5'-NUCLEOTIDASE"/>
    <property type="match status" value="1"/>
</dbReference>
<dbReference type="Gene3D" id="1.10.150.240">
    <property type="entry name" value="Putative phosphatase, domain 2"/>
    <property type="match status" value="1"/>
</dbReference>
<dbReference type="AlphaFoldDB" id="A0A1M5X6Q6"/>
<dbReference type="InterPro" id="IPR006439">
    <property type="entry name" value="HAD-SF_hydro_IA"/>
</dbReference>
<dbReference type="OrthoDB" id="9792518at2"/>
<sequence>MYKHIFFDLDGTLTDSKLGITKAIQYALNKEGIEEIDLSKLEKLVGPPLNETFSKDFNFDEITTERAINNFREYFSDTGIYENNLYAGVLELLNDLKEKGYTISIATSKPTVYAERIINHFHIEKYFHKIVGSNLDGTRNSKAEVIEYLLKEIGMNGNEDIVMIGDRKHDIEGANLNNLNCIGVLYGYGSLEELQQLNPTYIVESIEELYDKLA</sequence>
<evidence type="ECO:0000313" key="1">
    <source>
        <dbReference type="EMBL" id="SHH94903.1"/>
    </source>
</evidence>
<dbReference type="FunFam" id="3.40.50.1000:FF:000022">
    <property type="entry name" value="Phosphoglycolate phosphatase"/>
    <property type="match status" value="1"/>
</dbReference>
<dbReference type="SFLD" id="SFLDG01129">
    <property type="entry name" value="C1.5:_HAD__Beta-PGM__Phosphata"/>
    <property type="match status" value="1"/>
</dbReference>
<dbReference type="InterPro" id="IPR041492">
    <property type="entry name" value="HAD_2"/>
</dbReference>
<gene>
    <name evidence="1" type="ORF">SAMN02745207_03366</name>
</gene>
<dbReference type="Pfam" id="PF13419">
    <property type="entry name" value="HAD_2"/>
    <property type="match status" value="1"/>
</dbReference>
<dbReference type="EMBL" id="FQXM01000023">
    <property type="protein sequence ID" value="SHH94903.1"/>
    <property type="molecule type" value="Genomic_DNA"/>
</dbReference>
<dbReference type="SFLD" id="SFLDS00003">
    <property type="entry name" value="Haloacid_Dehalogenase"/>
    <property type="match status" value="1"/>
</dbReference>
<dbReference type="STRING" id="1121316.SAMN02745207_03366"/>
<keyword evidence="2" id="KW-1185">Reference proteome</keyword>
<dbReference type="RefSeq" id="WP_073339762.1">
    <property type="nucleotide sequence ID" value="NZ_FQXM01000023.1"/>
</dbReference>
<proteinExistence type="predicted"/>
<accession>A0A1M5X6Q6</accession>
<dbReference type="CDD" id="cd04302">
    <property type="entry name" value="HAD_5NT"/>
    <property type="match status" value="1"/>
</dbReference>
<dbReference type="InterPro" id="IPR050155">
    <property type="entry name" value="HAD-like_hydrolase_sf"/>
</dbReference>
<dbReference type="GO" id="GO:0004713">
    <property type="term" value="F:protein tyrosine kinase activity"/>
    <property type="evidence" value="ECO:0007669"/>
    <property type="project" value="TreeGrafter"/>
</dbReference>
<dbReference type="InterPro" id="IPR036412">
    <property type="entry name" value="HAD-like_sf"/>
</dbReference>
<dbReference type="NCBIfam" id="TIGR01549">
    <property type="entry name" value="HAD-SF-IA-v1"/>
    <property type="match status" value="1"/>
</dbReference>
<dbReference type="SUPFAM" id="SSF56784">
    <property type="entry name" value="HAD-like"/>
    <property type="match status" value="1"/>
</dbReference>
<dbReference type="Gene3D" id="3.40.50.1000">
    <property type="entry name" value="HAD superfamily/HAD-like"/>
    <property type="match status" value="1"/>
</dbReference>
<dbReference type="InterPro" id="IPR023214">
    <property type="entry name" value="HAD_sf"/>
</dbReference>
<dbReference type="PANTHER" id="PTHR43434">
    <property type="entry name" value="PHOSPHOGLYCOLATE PHOSPHATASE"/>
    <property type="match status" value="1"/>
</dbReference>
<protein>
    <submittedName>
        <fullName evidence="1">Phosphoglycolate phosphatase</fullName>
    </submittedName>
</protein>
<dbReference type="GO" id="GO:0005829">
    <property type="term" value="C:cytosol"/>
    <property type="evidence" value="ECO:0007669"/>
    <property type="project" value="TreeGrafter"/>
</dbReference>
<reference evidence="1 2" key="1">
    <citation type="submission" date="2016-11" db="EMBL/GenBank/DDBJ databases">
        <authorList>
            <person name="Jaros S."/>
            <person name="Januszkiewicz K."/>
            <person name="Wedrychowicz H."/>
        </authorList>
    </citation>
    <scope>NUCLEOTIDE SEQUENCE [LARGE SCALE GENOMIC DNA]</scope>
    <source>
        <strain evidence="1 2">DSM 8605</strain>
    </source>
</reference>
<name>A0A1M5X6Q6_9CLOT</name>
<dbReference type="SFLD" id="SFLDG01135">
    <property type="entry name" value="C1.5.6:_HAD__Beta-PGM__Phospha"/>
    <property type="match status" value="1"/>
</dbReference>